<keyword evidence="4" id="KW-0378">Hydrolase</keyword>
<keyword evidence="6" id="KW-0411">Iron-sulfur</keyword>
<comment type="caution">
    <text evidence="9">The sequence shown here is derived from an EMBL/GenBank/DDBJ whole genome shotgun (WGS) entry which is preliminary data.</text>
</comment>
<dbReference type="SUPFAM" id="SSF52141">
    <property type="entry name" value="Uracil-DNA glycosylase-like"/>
    <property type="match status" value="1"/>
</dbReference>
<dbReference type="GO" id="GO:0097506">
    <property type="term" value="F:deaminated base DNA N-glycosylase activity"/>
    <property type="evidence" value="ECO:0007669"/>
    <property type="project" value="UniProtKB-ARBA"/>
</dbReference>
<feature type="domain" description="Uracil-DNA glycosylase-like" evidence="8">
    <location>
        <begin position="3"/>
        <end position="63"/>
    </location>
</feature>
<keyword evidence="7" id="KW-0234">DNA repair</keyword>
<evidence type="ECO:0000259" key="8">
    <source>
        <dbReference type="Pfam" id="PF03167"/>
    </source>
</evidence>
<keyword evidence="5" id="KW-0408">Iron</keyword>
<evidence type="ECO:0000256" key="2">
    <source>
        <dbReference type="ARBA" id="ARBA00022723"/>
    </source>
</evidence>
<gene>
    <name evidence="9" type="ORF">SDC9_210512</name>
</gene>
<evidence type="ECO:0000256" key="3">
    <source>
        <dbReference type="ARBA" id="ARBA00022763"/>
    </source>
</evidence>
<evidence type="ECO:0000256" key="4">
    <source>
        <dbReference type="ARBA" id="ARBA00022801"/>
    </source>
</evidence>
<dbReference type="InterPro" id="IPR005122">
    <property type="entry name" value="Uracil-DNA_glycosylase-like"/>
</dbReference>
<dbReference type="EMBL" id="VSSQ01141254">
    <property type="protein sequence ID" value="MPN62759.1"/>
    <property type="molecule type" value="Genomic_DNA"/>
</dbReference>
<evidence type="ECO:0000313" key="9">
    <source>
        <dbReference type="EMBL" id="MPN62759.1"/>
    </source>
</evidence>
<evidence type="ECO:0000256" key="5">
    <source>
        <dbReference type="ARBA" id="ARBA00023004"/>
    </source>
</evidence>
<dbReference type="PANTHER" id="PTHR33693">
    <property type="entry name" value="TYPE-5 URACIL-DNA GLYCOSYLASE"/>
    <property type="match status" value="1"/>
</dbReference>
<proteinExistence type="predicted"/>
<keyword evidence="3" id="KW-0227">DNA damage</keyword>
<evidence type="ECO:0000256" key="6">
    <source>
        <dbReference type="ARBA" id="ARBA00023014"/>
    </source>
</evidence>
<sequence>MAEVDCVSPRILVTLGNTPLRSLLGKDISIGDCHGKAIRYKIGLDIFPLYHPAAVIYNRTLMDTYQEDLRILKSLVSELA</sequence>
<protein>
    <recommendedName>
        <fullName evidence="8">Uracil-DNA glycosylase-like domain-containing protein</fullName>
    </recommendedName>
</protein>
<dbReference type="Gene3D" id="3.40.470.10">
    <property type="entry name" value="Uracil-DNA glycosylase-like domain"/>
    <property type="match status" value="1"/>
</dbReference>
<dbReference type="GO" id="GO:0051539">
    <property type="term" value="F:4 iron, 4 sulfur cluster binding"/>
    <property type="evidence" value="ECO:0007669"/>
    <property type="project" value="UniProtKB-KW"/>
</dbReference>
<keyword evidence="2" id="KW-0479">Metal-binding</keyword>
<accession>A0A645JJ96</accession>
<dbReference type="GO" id="GO:0046872">
    <property type="term" value="F:metal ion binding"/>
    <property type="evidence" value="ECO:0007669"/>
    <property type="project" value="UniProtKB-KW"/>
</dbReference>
<dbReference type="PANTHER" id="PTHR33693:SF1">
    <property type="entry name" value="TYPE-4 URACIL-DNA GLYCOSYLASE"/>
    <property type="match status" value="1"/>
</dbReference>
<dbReference type="AlphaFoldDB" id="A0A645JJ96"/>
<name>A0A645JJ96_9ZZZZ</name>
<keyword evidence="1" id="KW-0004">4Fe-4S</keyword>
<organism evidence="9">
    <name type="scientific">bioreactor metagenome</name>
    <dbReference type="NCBI Taxonomy" id="1076179"/>
    <lineage>
        <taxon>unclassified sequences</taxon>
        <taxon>metagenomes</taxon>
        <taxon>ecological metagenomes</taxon>
    </lineage>
</organism>
<evidence type="ECO:0000256" key="7">
    <source>
        <dbReference type="ARBA" id="ARBA00023204"/>
    </source>
</evidence>
<dbReference type="InterPro" id="IPR051536">
    <property type="entry name" value="UDG_Type-4/5"/>
</dbReference>
<reference evidence="9" key="1">
    <citation type="submission" date="2019-08" db="EMBL/GenBank/DDBJ databases">
        <authorList>
            <person name="Kucharzyk K."/>
            <person name="Murdoch R.W."/>
            <person name="Higgins S."/>
            <person name="Loffler F."/>
        </authorList>
    </citation>
    <scope>NUCLEOTIDE SEQUENCE</scope>
</reference>
<dbReference type="GO" id="GO:0006281">
    <property type="term" value="P:DNA repair"/>
    <property type="evidence" value="ECO:0007669"/>
    <property type="project" value="UniProtKB-KW"/>
</dbReference>
<dbReference type="InterPro" id="IPR036895">
    <property type="entry name" value="Uracil-DNA_glycosylase-like_sf"/>
</dbReference>
<dbReference type="Pfam" id="PF03167">
    <property type="entry name" value="UDG"/>
    <property type="match status" value="1"/>
</dbReference>
<evidence type="ECO:0000256" key="1">
    <source>
        <dbReference type="ARBA" id="ARBA00022485"/>
    </source>
</evidence>